<accession>A0A9N9MP29</accession>
<dbReference type="OrthoDB" id="9974421at2759"/>
<organism evidence="11 12">
    <name type="scientific">Ceutorhynchus assimilis</name>
    <name type="common">cabbage seed weevil</name>
    <dbReference type="NCBI Taxonomy" id="467358"/>
    <lineage>
        <taxon>Eukaryota</taxon>
        <taxon>Metazoa</taxon>
        <taxon>Ecdysozoa</taxon>
        <taxon>Arthropoda</taxon>
        <taxon>Hexapoda</taxon>
        <taxon>Insecta</taxon>
        <taxon>Pterygota</taxon>
        <taxon>Neoptera</taxon>
        <taxon>Endopterygota</taxon>
        <taxon>Coleoptera</taxon>
        <taxon>Polyphaga</taxon>
        <taxon>Cucujiformia</taxon>
        <taxon>Curculionidae</taxon>
        <taxon>Ceutorhynchinae</taxon>
        <taxon>Ceutorhynchus</taxon>
    </lineage>
</organism>
<evidence type="ECO:0000259" key="10">
    <source>
        <dbReference type="Pfam" id="PF04083"/>
    </source>
</evidence>
<dbReference type="EMBL" id="OU892281">
    <property type="protein sequence ID" value="CAG9768676.1"/>
    <property type="molecule type" value="Genomic_DNA"/>
</dbReference>
<keyword evidence="6" id="KW-0325">Glycoprotein</keyword>
<dbReference type="FunFam" id="3.40.50.1820:FF:000057">
    <property type="entry name" value="Lipase"/>
    <property type="match status" value="1"/>
</dbReference>
<feature type="active site" description="Charge relay system" evidence="8">
    <location>
        <position position="378"/>
    </location>
</feature>
<feature type="chain" id="PRO_5040205538" description="Lipase" evidence="9">
    <location>
        <begin position="19"/>
        <end position="422"/>
    </location>
</feature>
<keyword evidence="5" id="KW-0443">Lipid metabolism</keyword>
<evidence type="ECO:0000256" key="7">
    <source>
        <dbReference type="PIRNR" id="PIRNR000862"/>
    </source>
</evidence>
<dbReference type="PIRSF" id="PIRSF000862">
    <property type="entry name" value="Steryl_ester_lip"/>
    <property type="match status" value="1"/>
</dbReference>
<feature type="signal peptide" evidence="9">
    <location>
        <begin position="1"/>
        <end position="18"/>
    </location>
</feature>
<dbReference type="GO" id="GO:0016788">
    <property type="term" value="F:hydrolase activity, acting on ester bonds"/>
    <property type="evidence" value="ECO:0007669"/>
    <property type="project" value="InterPro"/>
</dbReference>
<keyword evidence="3 7" id="KW-0378">Hydrolase</keyword>
<sequence>MYAVPLIIFLTTTLFVCANKYENIPEHALRLEQRVIKDGYPIEIHQIITEDGYIIAAYRIPHGLKNEQPENKNKSIVLIVHGMAGSPHNFIILGKERAAPYYFADRGLDVWLFSSRAIDTPFKKHIQLDWDKDPEFWSHSFHELGIYDMAATIDFILNCTGQEKVTLIGHSAGGTEYYALLSEKPEYNQKIKLAIGWGSAAILGRLDYPFLIFATQFHAIWKAIFRYIGRAEFLPGLATSNVKSTLIDICLVKDPFWFKFIKYTFAIVGSHNSVMTRDEYYPLIMSNIPRLSTRQLLHFLDNGVNGTFRKYDFGPKGNLKRYGRLDPPHYNLSAVTVPIAHFSSEQDGLVTLDDIYESIPKLPNPIFLYKIPFQKFSHTDYIFGYYATELVYRPTYQMIKKIDDGIIPPRVKVPSDYNNKEF</sequence>
<proteinExistence type="inferred from homology"/>
<dbReference type="Proteomes" id="UP001152799">
    <property type="component" value="Chromosome 5"/>
</dbReference>
<evidence type="ECO:0000256" key="5">
    <source>
        <dbReference type="ARBA" id="ARBA00023098"/>
    </source>
</evidence>
<dbReference type="SUPFAM" id="SSF53474">
    <property type="entry name" value="alpha/beta-Hydrolases"/>
    <property type="match status" value="1"/>
</dbReference>
<evidence type="ECO:0000313" key="12">
    <source>
        <dbReference type="Proteomes" id="UP001152799"/>
    </source>
</evidence>
<dbReference type="Pfam" id="PF04083">
    <property type="entry name" value="Abhydro_lipase"/>
    <property type="match status" value="1"/>
</dbReference>
<reference evidence="11" key="1">
    <citation type="submission" date="2022-01" db="EMBL/GenBank/DDBJ databases">
        <authorList>
            <person name="King R."/>
        </authorList>
    </citation>
    <scope>NUCLEOTIDE SEQUENCE</scope>
</reference>
<dbReference type="AlphaFoldDB" id="A0A9N9MP29"/>
<evidence type="ECO:0000256" key="1">
    <source>
        <dbReference type="ARBA" id="ARBA00010701"/>
    </source>
</evidence>
<keyword evidence="12" id="KW-1185">Reference proteome</keyword>
<evidence type="ECO:0000256" key="6">
    <source>
        <dbReference type="ARBA" id="ARBA00023180"/>
    </source>
</evidence>
<gene>
    <name evidence="11" type="ORF">CEUTPL_LOCUS9201</name>
</gene>
<name>A0A9N9MP29_9CUCU</name>
<evidence type="ECO:0000256" key="2">
    <source>
        <dbReference type="ARBA" id="ARBA00022729"/>
    </source>
</evidence>
<dbReference type="InterPro" id="IPR006693">
    <property type="entry name" value="AB_hydrolase_lipase"/>
</dbReference>
<dbReference type="GO" id="GO:0016042">
    <property type="term" value="P:lipid catabolic process"/>
    <property type="evidence" value="ECO:0007669"/>
    <property type="project" value="UniProtKB-KW"/>
</dbReference>
<keyword evidence="2 9" id="KW-0732">Signal</keyword>
<evidence type="ECO:0000256" key="4">
    <source>
        <dbReference type="ARBA" id="ARBA00022963"/>
    </source>
</evidence>
<evidence type="ECO:0000256" key="9">
    <source>
        <dbReference type="SAM" id="SignalP"/>
    </source>
</evidence>
<dbReference type="InterPro" id="IPR025483">
    <property type="entry name" value="Lipase_euk"/>
</dbReference>
<evidence type="ECO:0000313" key="11">
    <source>
        <dbReference type="EMBL" id="CAG9768676.1"/>
    </source>
</evidence>
<comment type="similarity">
    <text evidence="1 7">Belongs to the AB hydrolase superfamily. Lipase family.</text>
</comment>
<dbReference type="InterPro" id="IPR029058">
    <property type="entry name" value="AB_hydrolase_fold"/>
</dbReference>
<protein>
    <recommendedName>
        <fullName evidence="7">Lipase</fullName>
    </recommendedName>
</protein>
<evidence type="ECO:0000256" key="8">
    <source>
        <dbReference type="PIRSR" id="PIRSR000862-1"/>
    </source>
</evidence>
<feature type="domain" description="Partial AB-hydrolase lipase" evidence="10">
    <location>
        <begin position="33"/>
        <end position="92"/>
    </location>
</feature>
<dbReference type="Gene3D" id="3.40.50.1820">
    <property type="entry name" value="alpha/beta hydrolase"/>
    <property type="match status" value="1"/>
</dbReference>
<feature type="active site" description="Charge relay system" evidence="8">
    <location>
        <position position="347"/>
    </location>
</feature>
<dbReference type="PANTHER" id="PTHR11005">
    <property type="entry name" value="LYSOSOMAL ACID LIPASE-RELATED"/>
    <property type="match status" value="1"/>
</dbReference>
<evidence type="ECO:0000256" key="3">
    <source>
        <dbReference type="ARBA" id="ARBA00022801"/>
    </source>
</evidence>
<keyword evidence="4 7" id="KW-0442">Lipid degradation</keyword>
<feature type="active site" description="Nucleophile" evidence="8">
    <location>
        <position position="171"/>
    </location>
</feature>